<dbReference type="Proteomes" id="UP000051586">
    <property type="component" value="Unassembled WGS sequence"/>
</dbReference>
<feature type="coiled-coil region" evidence="1">
    <location>
        <begin position="325"/>
        <end position="352"/>
    </location>
</feature>
<protein>
    <recommendedName>
        <fullName evidence="3">YhaN AAA domain-containing protein</fullName>
    </recommendedName>
</protein>
<dbReference type="Pfam" id="PF13514">
    <property type="entry name" value="AAA_27"/>
    <property type="match status" value="1"/>
</dbReference>
<dbReference type="PANTHER" id="PTHR41259">
    <property type="entry name" value="DOUBLE-STRAND BREAK REPAIR RAD50 ATPASE, PUTATIVE-RELATED"/>
    <property type="match status" value="1"/>
</dbReference>
<evidence type="ECO:0000313" key="5">
    <source>
        <dbReference type="Proteomes" id="UP000051586"/>
    </source>
</evidence>
<keyword evidence="2" id="KW-0472">Membrane</keyword>
<dbReference type="AlphaFoldDB" id="A0A0R2CJM9"/>
<organism evidence="4 5">
    <name type="scientific">Fructilactobacillus florum DSM 22689 = JCM 16035</name>
    <dbReference type="NCBI Taxonomy" id="1423745"/>
    <lineage>
        <taxon>Bacteria</taxon>
        <taxon>Bacillati</taxon>
        <taxon>Bacillota</taxon>
        <taxon>Bacilli</taxon>
        <taxon>Lactobacillales</taxon>
        <taxon>Lactobacillaceae</taxon>
        <taxon>Fructilactobacillus</taxon>
    </lineage>
</organism>
<dbReference type="RefSeq" id="WP_056961526.1">
    <property type="nucleotide sequence ID" value="NZ_AYZI01000003.1"/>
</dbReference>
<feature type="transmembrane region" description="Helical" evidence="2">
    <location>
        <begin position="402"/>
        <end position="420"/>
    </location>
</feature>
<accession>A0A0R2CJM9</accession>
<name>A0A0R2CJM9_9LACO</name>
<feature type="coiled-coil region" evidence="1">
    <location>
        <begin position="558"/>
        <end position="710"/>
    </location>
</feature>
<dbReference type="Gene3D" id="3.40.50.300">
    <property type="entry name" value="P-loop containing nucleotide triphosphate hydrolases"/>
    <property type="match status" value="2"/>
</dbReference>
<gene>
    <name evidence="4" type="ORF">FC87_GL000680</name>
</gene>
<evidence type="ECO:0000313" key="4">
    <source>
        <dbReference type="EMBL" id="KRM91855.1"/>
    </source>
</evidence>
<proteinExistence type="predicted"/>
<keyword evidence="1" id="KW-0175">Coiled coil</keyword>
<dbReference type="PANTHER" id="PTHR41259:SF1">
    <property type="entry name" value="DOUBLE-STRAND BREAK REPAIR RAD50 ATPASE, PUTATIVE-RELATED"/>
    <property type="match status" value="1"/>
</dbReference>
<sequence length="863" mass="98467">MKIKQIEIDNYGKFHHFSLELQNLQALYGRNEAGKSTMVSFILDMLFGFEKRSTSHPYGPKDKSKMSGGLTIEQQGQVFHLHRVDAKNGGDLTITDAAGKDQSADLLKKWLGPIDRKTYQNLFYFSFPDLGAVANLSKQKLNQLINRVGVVGVDEWLELAEKLEKEAKQLYAPRGRTRKLNQLLQEHEKLTKKAQTSQTDYPKYLENQQQEQVIATKRAENQKALTKVASDLPKLEDEQRLWNKYQQLQALRQQKLTGSAGFEPADLEASNKLQSSLEIASQNLEEQQKQVNSYQKQAPQQPDWYQFYIEHKRQIEQLAPQVESAAEQQRQLNQITTELQNDEEQLTTITQAAGGPQSKPFDQTTNQKTAELLQKQQALQQQELQLSQTPSQNPNTKPTPSWEWFGIAGGLLLILGAIFLGGVGLVIGGLLGLALLGISCYQLFGQQQKQGSASSTFPSATELQTQSAQVEQELTSIGRQFNISQVPMAQWTNVLQAKINQRDLQKAAFQKKQATQQHLQTALTQMLSAWQFAAQPFGLQANAPATQIQQLQRILAEAQDCAQKQSNYQQRLQELQHAATTALQKVEQLQRNQQQFWQQRQVDGRHSFEQKYKEQQQLKQKRMEQAELEQVLTPTVLASLKQYQDESALQQKISKLRQQRTELSTTGTQLAQEQAQLQRELQLQAKDGTFAEIRQQLANLETEIIQQTKIYFVNQLSHDWIEAVLNQANHGRFPQVQAQAQKYFAILTDQHYQKISYKNKMEVVTNDGFRFKVSELSRGTTQQLYLSLVLAFTSSFSDQYPMPIMVDDGFAEFDCVRTKHALELLKDLSKRTQVIYFTADERILQDDLMPATQTLLTNNKENN</sequence>
<feature type="domain" description="YhaN AAA" evidence="3">
    <location>
        <begin position="1"/>
        <end position="199"/>
    </location>
</feature>
<comment type="caution">
    <text evidence="4">The sequence shown here is derived from an EMBL/GenBank/DDBJ whole genome shotgun (WGS) entry which is preliminary data.</text>
</comment>
<evidence type="ECO:0000259" key="3">
    <source>
        <dbReference type="Pfam" id="PF13514"/>
    </source>
</evidence>
<dbReference type="STRING" id="1423745.GCA_001311215_00012"/>
<dbReference type="InterPro" id="IPR038734">
    <property type="entry name" value="YhaN_AAA"/>
</dbReference>
<keyword evidence="2" id="KW-0812">Transmembrane</keyword>
<keyword evidence="2" id="KW-1133">Transmembrane helix</keyword>
<feature type="coiled-coil region" evidence="1">
    <location>
        <begin position="270"/>
        <end position="297"/>
    </location>
</feature>
<evidence type="ECO:0000256" key="2">
    <source>
        <dbReference type="SAM" id="Phobius"/>
    </source>
</evidence>
<dbReference type="PATRIC" id="fig|1423745.4.peg.720"/>
<dbReference type="SUPFAM" id="SSF52540">
    <property type="entry name" value="P-loop containing nucleoside triphosphate hydrolases"/>
    <property type="match status" value="2"/>
</dbReference>
<dbReference type="EMBL" id="AYZI01000003">
    <property type="protein sequence ID" value="KRM91855.1"/>
    <property type="molecule type" value="Genomic_DNA"/>
</dbReference>
<evidence type="ECO:0000256" key="1">
    <source>
        <dbReference type="SAM" id="Coils"/>
    </source>
</evidence>
<dbReference type="InterPro" id="IPR027417">
    <property type="entry name" value="P-loop_NTPase"/>
</dbReference>
<reference evidence="4 5" key="1">
    <citation type="journal article" date="2015" name="Genome Announc.">
        <title>Expanding the biotechnology potential of lactobacilli through comparative genomics of 213 strains and associated genera.</title>
        <authorList>
            <person name="Sun Z."/>
            <person name="Harris H.M."/>
            <person name="McCann A."/>
            <person name="Guo C."/>
            <person name="Argimon S."/>
            <person name="Zhang W."/>
            <person name="Yang X."/>
            <person name="Jeffery I.B."/>
            <person name="Cooney J.C."/>
            <person name="Kagawa T.F."/>
            <person name="Liu W."/>
            <person name="Song Y."/>
            <person name="Salvetti E."/>
            <person name="Wrobel A."/>
            <person name="Rasinkangas P."/>
            <person name="Parkhill J."/>
            <person name="Rea M.C."/>
            <person name="O'Sullivan O."/>
            <person name="Ritari J."/>
            <person name="Douillard F.P."/>
            <person name="Paul Ross R."/>
            <person name="Yang R."/>
            <person name="Briner A.E."/>
            <person name="Felis G.E."/>
            <person name="de Vos W.M."/>
            <person name="Barrangou R."/>
            <person name="Klaenhammer T.R."/>
            <person name="Caufield P.W."/>
            <person name="Cui Y."/>
            <person name="Zhang H."/>
            <person name="O'Toole P.W."/>
        </authorList>
    </citation>
    <scope>NUCLEOTIDE SEQUENCE [LARGE SCALE GENOMIC DNA]</scope>
    <source>
        <strain evidence="4 5">DSM 22689</strain>
    </source>
</reference>